<comment type="caution">
    <text evidence="1">The sequence shown here is derived from an EMBL/GenBank/DDBJ whole genome shotgun (WGS) entry which is preliminary data.</text>
</comment>
<reference evidence="1" key="1">
    <citation type="submission" date="2013-11" db="EMBL/GenBank/DDBJ databases">
        <title>Draft genome sequence and annotation of the entomopathogenic bacteria, Xenorhabdus cabanillasi strain JM26 and Xenorhabdus szentirmai strain DSM 16338.</title>
        <authorList>
            <person name="Gualtieri M."/>
            <person name="Ogier J.C."/>
            <person name="Pages S."/>
            <person name="Givaudan A."/>
            <person name="Gaudriault S."/>
        </authorList>
    </citation>
    <scope>NUCLEOTIDE SEQUENCE [LARGE SCALE GENOMIC DNA]</scope>
    <source>
        <strain evidence="1">DSM 16338</strain>
    </source>
</reference>
<dbReference type="Proteomes" id="UP000019202">
    <property type="component" value="Unassembled WGS sequence"/>
</dbReference>
<protein>
    <submittedName>
        <fullName evidence="1">Uncharacterized protein</fullName>
    </submittedName>
</protein>
<organism evidence="1 2">
    <name type="scientific">Xenorhabdus szentirmaii DSM 16338</name>
    <dbReference type="NCBI Taxonomy" id="1427518"/>
    <lineage>
        <taxon>Bacteria</taxon>
        <taxon>Pseudomonadati</taxon>
        <taxon>Pseudomonadota</taxon>
        <taxon>Gammaproteobacteria</taxon>
        <taxon>Enterobacterales</taxon>
        <taxon>Morganellaceae</taxon>
        <taxon>Xenorhabdus</taxon>
    </lineage>
</organism>
<accession>W1IS21</accession>
<name>W1IS21_9GAMM</name>
<proteinExistence type="predicted"/>
<gene>
    <name evidence="1" type="ORF">XSR1_120020</name>
</gene>
<evidence type="ECO:0000313" key="2">
    <source>
        <dbReference type="Proteomes" id="UP000019202"/>
    </source>
</evidence>
<dbReference type="EMBL" id="CBXF010000024">
    <property type="protein sequence ID" value="CDL81287.1"/>
    <property type="molecule type" value="Genomic_DNA"/>
</dbReference>
<evidence type="ECO:0000313" key="1">
    <source>
        <dbReference type="EMBL" id="CDL81287.1"/>
    </source>
</evidence>
<dbReference type="AlphaFoldDB" id="W1IS21"/>
<sequence>MILYELDSTLESNGDVIDINDSKGRISSYFIWNNGKHDFLHFMKPRCQPKKI</sequence>
<keyword evidence="2" id="KW-1185">Reference proteome</keyword>